<feature type="non-terminal residue" evidence="4">
    <location>
        <position position="1"/>
    </location>
</feature>
<dbReference type="Gene3D" id="3.30.560.10">
    <property type="entry name" value="Glucose Oxidase, domain 3"/>
    <property type="match status" value="1"/>
</dbReference>
<feature type="non-terminal residue" evidence="4">
    <location>
        <position position="251"/>
    </location>
</feature>
<protein>
    <submittedName>
        <fullName evidence="4">Uncharacterized protein</fullName>
    </submittedName>
</protein>
<feature type="compositionally biased region" description="Low complexity" evidence="2">
    <location>
        <begin position="24"/>
        <end position="36"/>
    </location>
</feature>
<dbReference type="PANTHER" id="PTHR11552:SF115">
    <property type="entry name" value="DEHYDROGENASE XPTC-RELATED"/>
    <property type="match status" value="1"/>
</dbReference>
<gene>
    <name evidence="4" type="ORF">B0A49_13652</name>
</gene>
<dbReference type="PANTHER" id="PTHR11552">
    <property type="entry name" value="GLUCOSE-METHANOL-CHOLINE GMC OXIDOREDUCTASE"/>
    <property type="match status" value="1"/>
</dbReference>
<evidence type="ECO:0000256" key="1">
    <source>
        <dbReference type="ARBA" id="ARBA00010790"/>
    </source>
</evidence>
<organism evidence="4 5">
    <name type="scientific">Cryomyces minteri</name>
    <dbReference type="NCBI Taxonomy" id="331657"/>
    <lineage>
        <taxon>Eukaryota</taxon>
        <taxon>Fungi</taxon>
        <taxon>Dikarya</taxon>
        <taxon>Ascomycota</taxon>
        <taxon>Pezizomycotina</taxon>
        <taxon>Dothideomycetes</taxon>
        <taxon>Dothideomycetes incertae sedis</taxon>
        <taxon>Cryomyces</taxon>
    </lineage>
</organism>
<dbReference type="Proteomes" id="UP000308768">
    <property type="component" value="Unassembled WGS sequence"/>
</dbReference>
<dbReference type="InterPro" id="IPR012132">
    <property type="entry name" value="GMC_OxRdtase"/>
</dbReference>
<comment type="caution">
    <text evidence="4">The sequence shown here is derived from an EMBL/GenBank/DDBJ whole genome shotgun (WGS) entry which is preliminary data.</text>
</comment>
<dbReference type="SUPFAM" id="SSF51905">
    <property type="entry name" value="FAD/NAD(P)-binding domain"/>
    <property type="match status" value="1"/>
</dbReference>
<name>A0A4U0U5V7_9PEZI</name>
<dbReference type="Pfam" id="PF13450">
    <property type="entry name" value="NAD_binding_8"/>
    <property type="match status" value="1"/>
</dbReference>
<comment type="similarity">
    <text evidence="1">Belongs to the GMC oxidoreductase family.</text>
</comment>
<dbReference type="Gene3D" id="3.50.50.60">
    <property type="entry name" value="FAD/NAD(P)-binding domain"/>
    <property type="match status" value="1"/>
</dbReference>
<sequence>NNPYDTDSRVNLTHVTEGDHLDIPSQPQSRSVSPVPGKETHACQDNNAEIGTPSWLGVVQLVLQTLLLALNCVTVGLLVKTLSKYHQTKGIHLSDGEPAWPSGLDTRATNTMLVIGIGGLVATIALLFGGIWQRIKNKALVQNSYPIGLGALLNSPLLDTYDYIIVGGGASGLTVANRLSEDPTVTVLVLEAGPADNGEAVIEVPQFVGQDVGGRYDWNLTTTPQTFLDGAARPMPQGRALGGGTILNAML</sequence>
<evidence type="ECO:0000256" key="3">
    <source>
        <dbReference type="SAM" id="Phobius"/>
    </source>
</evidence>
<dbReference type="EMBL" id="NAJN01003999">
    <property type="protein sequence ID" value="TKA30551.1"/>
    <property type="molecule type" value="Genomic_DNA"/>
</dbReference>
<keyword evidence="5" id="KW-1185">Reference proteome</keyword>
<reference evidence="4 5" key="1">
    <citation type="submission" date="2017-03" db="EMBL/GenBank/DDBJ databases">
        <title>Genomes of endolithic fungi from Antarctica.</title>
        <authorList>
            <person name="Coleine C."/>
            <person name="Masonjones S."/>
            <person name="Stajich J.E."/>
        </authorList>
    </citation>
    <scope>NUCLEOTIDE SEQUENCE [LARGE SCALE GENOMIC DNA]</scope>
    <source>
        <strain evidence="4 5">CCFEE 5187</strain>
    </source>
</reference>
<feature type="transmembrane region" description="Helical" evidence="3">
    <location>
        <begin position="55"/>
        <end position="79"/>
    </location>
</feature>
<evidence type="ECO:0000313" key="5">
    <source>
        <dbReference type="Proteomes" id="UP000308768"/>
    </source>
</evidence>
<keyword evidence="3" id="KW-0472">Membrane</keyword>
<evidence type="ECO:0000256" key="2">
    <source>
        <dbReference type="SAM" id="MobiDB-lite"/>
    </source>
</evidence>
<accession>A0A4U0U5V7</accession>
<dbReference type="OrthoDB" id="269227at2759"/>
<dbReference type="InterPro" id="IPR036188">
    <property type="entry name" value="FAD/NAD-bd_sf"/>
</dbReference>
<keyword evidence="3" id="KW-1133">Transmembrane helix</keyword>
<feature type="region of interest" description="Disordered" evidence="2">
    <location>
        <begin position="18"/>
        <end position="41"/>
    </location>
</feature>
<proteinExistence type="inferred from homology"/>
<keyword evidence="3" id="KW-0812">Transmembrane</keyword>
<feature type="transmembrane region" description="Helical" evidence="3">
    <location>
        <begin position="112"/>
        <end position="132"/>
    </location>
</feature>
<dbReference type="GO" id="GO:0016491">
    <property type="term" value="F:oxidoreductase activity"/>
    <property type="evidence" value="ECO:0007669"/>
    <property type="project" value="TreeGrafter"/>
</dbReference>
<dbReference type="GO" id="GO:0044550">
    <property type="term" value="P:secondary metabolite biosynthetic process"/>
    <property type="evidence" value="ECO:0007669"/>
    <property type="project" value="TreeGrafter"/>
</dbReference>
<evidence type="ECO:0000313" key="4">
    <source>
        <dbReference type="EMBL" id="TKA30551.1"/>
    </source>
</evidence>
<dbReference type="AlphaFoldDB" id="A0A4U0U5V7"/>
<dbReference type="STRING" id="331657.A0A4U0U5V7"/>
<dbReference type="GO" id="GO:0050660">
    <property type="term" value="F:flavin adenine dinucleotide binding"/>
    <property type="evidence" value="ECO:0007669"/>
    <property type="project" value="InterPro"/>
</dbReference>